<dbReference type="Proteomes" id="UP001634394">
    <property type="component" value="Unassembled WGS sequence"/>
</dbReference>
<comment type="caution">
    <text evidence="1">The sequence shown here is derived from an EMBL/GenBank/DDBJ whole genome shotgun (WGS) entry which is preliminary data.</text>
</comment>
<name>A0ABD3T6Q9_SINWO</name>
<reference evidence="1 2" key="1">
    <citation type="submission" date="2024-11" db="EMBL/GenBank/DDBJ databases">
        <title>Chromosome-level genome assembly of the freshwater bivalve Anodonta woodiana.</title>
        <authorList>
            <person name="Chen X."/>
        </authorList>
    </citation>
    <scope>NUCLEOTIDE SEQUENCE [LARGE SCALE GENOMIC DNA]</scope>
    <source>
        <strain evidence="1">MN2024</strain>
        <tissue evidence="1">Gills</tissue>
    </source>
</reference>
<evidence type="ECO:0000313" key="2">
    <source>
        <dbReference type="Proteomes" id="UP001634394"/>
    </source>
</evidence>
<keyword evidence="2" id="KW-1185">Reference proteome</keyword>
<sequence length="162" mass="18002">MEDTLLSSDLEELNEAYRAIKAVEADELNFGIQQDKDTEALQVILLEGEDNDYCIDAYKPSAFPDQDHASKTFVDNNWPPQVPSASSFQKDSTCNADYTEFSAHFEGADLEPIFSESGWSDSLSIKVRVENVSPGDLGIHFVNQRPPEMIFSTQPSSQFIAG</sequence>
<organism evidence="1 2">
    <name type="scientific">Sinanodonta woodiana</name>
    <name type="common">Chinese pond mussel</name>
    <name type="synonym">Anodonta woodiana</name>
    <dbReference type="NCBI Taxonomy" id="1069815"/>
    <lineage>
        <taxon>Eukaryota</taxon>
        <taxon>Metazoa</taxon>
        <taxon>Spiralia</taxon>
        <taxon>Lophotrochozoa</taxon>
        <taxon>Mollusca</taxon>
        <taxon>Bivalvia</taxon>
        <taxon>Autobranchia</taxon>
        <taxon>Heteroconchia</taxon>
        <taxon>Palaeoheterodonta</taxon>
        <taxon>Unionida</taxon>
        <taxon>Unionoidea</taxon>
        <taxon>Unionidae</taxon>
        <taxon>Unioninae</taxon>
        <taxon>Sinanodonta</taxon>
    </lineage>
</organism>
<dbReference type="AlphaFoldDB" id="A0ABD3T6Q9"/>
<accession>A0ABD3T6Q9</accession>
<evidence type="ECO:0000313" key="1">
    <source>
        <dbReference type="EMBL" id="KAL3832023.1"/>
    </source>
</evidence>
<protein>
    <submittedName>
        <fullName evidence="1">Uncharacterized protein</fullName>
    </submittedName>
</protein>
<gene>
    <name evidence="1" type="ORF">ACJMK2_023704</name>
</gene>
<dbReference type="EMBL" id="JBJQND010000019">
    <property type="protein sequence ID" value="KAL3832023.1"/>
    <property type="molecule type" value="Genomic_DNA"/>
</dbReference>
<proteinExistence type="predicted"/>